<dbReference type="SUPFAM" id="SSF50998">
    <property type="entry name" value="Quinoprotein alcohol dehydrogenase-like"/>
    <property type="match status" value="1"/>
</dbReference>
<comment type="caution">
    <text evidence="2">The sequence shown here is derived from an EMBL/GenBank/DDBJ whole genome shotgun (WGS) entry which is preliminary data.</text>
</comment>
<sequence>MANSEDPVPEPANLRFLRLLVTVLTGVMLAGLILIIALIVIRFRDTAPPLPADITLPDGATPTAVTLAEGMVLVVSADGRLFVYDRVTGRLKQTLDLAE</sequence>
<keyword evidence="3" id="KW-1185">Reference proteome</keyword>
<dbReference type="Pfam" id="PF20082">
    <property type="entry name" value="DUF6476"/>
    <property type="match status" value="1"/>
</dbReference>
<reference evidence="2" key="2">
    <citation type="submission" date="2020-09" db="EMBL/GenBank/DDBJ databases">
        <authorList>
            <person name="Sun Q."/>
            <person name="Zhou Y."/>
        </authorList>
    </citation>
    <scope>NUCLEOTIDE SEQUENCE</scope>
    <source>
        <strain evidence="2">CGMCC 1.6293</strain>
    </source>
</reference>
<feature type="transmembrane region" description="Helical" evidence="1">
    <location>
        <begin position="16"/>
        <end position="41"/>
    </location>
</feature>
<accession>A0A917SKD0</accession>
<dbReference type="RefSeq" id="WP_028285222.1">
    <property type="nucleotide sequence ID" value="NZ_BMLF01000001.1"/>
</dbReference>
<dbReference type="Proteomes" id="UP000649829">
    <property type="component" value="Unassembled WGS sequence"/>
</dbReference>
<gene>
    <name evidence="2" type="ORF">GCM10011534_02580</name>
</gene>
<keyword evidence="1" id="KW-0472">Membrane</keyword>
<dbReference type="InterPro" id="IPR045519">
    <property type="entry name" value="DUF6476"/>
</dbReference>
<reference evidence="2" key="1">
    <citation type="journal article" date="2014" name="Int. J. Syst. Evol. Microbiol.">
        <title>Complete genome sequence of Corynebacterium casei LMG S-19264T (=DSM 44701T), isolated from a smear-ripened cheese.</title>
        <authorList>
            <consortium name="US DOE Joint Genome Institute (JGI-PGF)"/>
            <person name="Walter F."/>
            <person name="Albersmeier A."/>
            <person name="Kalinowski J."/>
            <person name="Ruckert C."/>
        </authorList>
    </citation>
    <scope>NUCLEOTIDE SEQUENCE</scope>
    <source>
        <strain evidence="2">CGMCC 1.6293</strain>
    </source>
</reference>
<protein>
    <submittedName>
        <fullName evidence="2">Uncharacterized protein</fullName>
    </submittedName>
</protein>
<dbReference type="AlphaFoldDB" id="A0A917SKD0"/>
<evidence type="ECO:0000256" key="1">
    <source>
        <dbReference type="SAM" id="Phobius"/>
    </source>
</evidence>
<name>A0A917SKD0_9RHOB</name>
<organism evidence="2 3">
    <name type="scientific">Pseudooceanicola nanhaiensis</name>
    <dbReference type="NCBI Taxonomy" id="375761"/>
    <lineage>
        <taxon>Bacteria</taxon>
        <taxon>Pseudomonadati</taxon>
        <taxon>Pseudomonadota</taxon>
        <taxon>Alphaproteobacteria</taxon>
        <taxon>Rhodobacterales</taxon>
        <taxon>Paracoccaceae</taxon>
        <taxon>Pseudooceanicola</taxon>
    </lineage>
</organism>
<dbReference type="EMBL" id="BMLF01000001">
    <property type="protein sequence ID" value="GGL84148.1"/>
    <property type="molecule type" value="Genomic_DNA"/>
</dbReference>
<evidence type="ECO:0000313" key="3">
    <source>
        <dbReference type="Proteomes" id="UP000649829"/>
    </source>
</evidence>
<keyword evidence="1" id="KW-0812">Transmembrane</keyword>
<keyword evidence="1" id="KW-1133">Transmembrane helix</keyword>
<evidence type="ECO:0000313" key="2">
    <source>
        <dbReference type="EMBL" id="GGL84148.1"/>
    </source>
</evidence>
<dbReference type="InterPro" id="IPR011047">
    <property type="entry name" value="Quinoprotein_ADH-like_sf"/>
</dbReference>
<proteinExistence type="predicted"/>